<comment type="cofactor">
    <cofactor evidence="6 7">
        <name>Mg(2+)</name>
        <dbReference type="ChEBI" id="CHEBI:18420"/>
    </cofactor>
</comment>
<comment type="similarity">
    <text evidence="6">Belongs to the glycosyltransferase 4 family. MraY subfamily.</text>
</comment>
<evidence type="ECO:0000256" key="4">
    <source>
        <dbReference type="ARBA" id="ARBA00022989"/>
    </source>
</evidence>
<protein>
    <recommendedName>
        <fullName evidence="6">Phospho-N-acetylmuramoyl-pentapeptide-transferase</fullName>
        <ecNumber evidence="6">2.7.8.13</ecNumber>
    </recommendedName>
    <alternativeName>
        <fullName evidence="6">UDP-MurNAc-pentapeptide phosphotransferase</fullName>
    </alternativeName>
</protein>
<accession>A0A0G1WEN6</accession>
<keyword evidence="6 7" id="KW-0479">Metal-binding</keyword>
<evidence type="ECO:0000256" key="5">
    <source>
        <dbReference type="ARBA" id="ARBA00023136"/>
    </source>
</evidence>
<evidence type="ECO:0000256" key="3">
    <source>
        <dbReference type="ARBA" id="ARBA00022692"/>
    </source>
</evidence>
<feature type="transmembrane region" description="Helical" evidence="6">
    <location>
        <begin position="322"/>
        <end position="341"/>
    </location>
</feature>
<feature type="transmembrane region" description="Helical" evidence="6">
    <location>
        <begin position="171"/>
        <end position="190"/>
    </location>
</feature>
<keyword evidence="6" id="KW-0132">Cell division</keyword>
<comment type="catalytic activity">
    <reaction evidence="6">
        <text>UDP-N-acetyl-alpha-D-muramoyl-L-alanyl-gamma-D-glutamyl-meso-2,6-diaminopimeloyl-D-alanyl-D-alanine + di-trans,octa-cis-undecaprenyl phosphate = di-trans,octa-cis-undecaprenyl diphospho-N-acetyl-alpha-D-muramoyl-L-alanyl-D-glutamyl-meso-2,6-diaminopimeloyl-D-alanyl-D-alanine + UMP</text>
        <dbReference type="Rhea" id="RHEA:28386"/>
        <dbReference type="ChEBI" id="CHEBI:57865"/>
        <dbReference type="ChEBI" id="CHEBI:60392"/>
        <dbReference type="ChEBI" id="CHEBI:61386"/>
        <dbReference type="ChEBI" id="CHEBI:61387"/>
        <dbReference type="EC" id="2.7.8.13"/>
    </reaction>
</comment>
<proteinExistence type="inferred from homology"/>
<dbReference type="GO" id="GO:0008360">
    <property type="term" value="P:regulation of cell shape"/>
    <property type="evidence" value="ECO:0007669"/>
    <property type="project" value="UniProtKB-KW"/>
</dbReference>
<keyword evidence="6" id="KW-1003">Cell membrane</keyword>
<dbReference type="GO" id="GO:0005886">
    <property type="term" value="C:plasma membrane"/>
    <property type="evidence" value="ECO:0007669"/>
    <property type="project" value="UniProtKB-SubCell"/>
</dbReference>
<comment type="caution">
    <text evidence="8">The sequence shown here is derived from an EMBL/GenBank/DDBJ whole genome shotgun (WGS) entry which is preliminary data.</text>
</comment>
<evidence type="ECO:0000256" key="2">
    <source>
        <dbReference type="ARBA" id="ARBA00022679"/>
    </source>
</evidence>
<dbReference type="GO" id="GO:0008963">
    <property type="term" value="F:phospho-N-acetylmuramoyl-pentapeptide-transferase activity"/>
    <property type="evidence" value="ECO:0007669"/>
    <property type="project" value="UniProtKB-UniRule"/>
</dbReference>
<dbReference type="Proteomes" id="UP000033882">
    <property type="component" value="Unassembled WGS sequence"/>
</dbReference>
<dbReference type="HAMAP" id="MF_00038">
    <property type="entry name" value="MraY"/>
    <property type="match status" value="1"/>
</dbReference>
<keyword evidence="6 7" id="KW-0460">Magnesium</keyword>
<evidence type="ECO:0000256" key="6">
    <source>
        <dbReference type="HAMAP-Rule" id="MF_00038"/>
    </source>
</evidence>
<comment type="subcellular location">
    <subcellularLocation>
        <location evidence="6">Cell membrane</location>
        <topology evidence="6">Multi-pass membrane protein</topology>
    </subcellularLocation>
    <subcellularLocation>
        <location evidence="1">Membrane</location>
        <topology evidence="1">Multi-pass membrane protein</topology>
    </subcellularLocation>
</comment>
<comment type="pathway">
    <text evidence="6">Cell wall biogenesis; peptidoglycan biosynthesis.</text>
</comment>
<keyword evidence="3 6" id="KW-0812">Transmembrane</keyword>
<dbReference type="Pfam" id="PF00953">
    <property type="entry name" value="Glycos_transf_4"/>
    <property type="match status" value="1"/>
</dbReference>
<evidence type="ECO:0000313" key="8">
    <source>
        <dbReference type="EMBL" id="KKU88788.1"/>
    </source>
</evidence>
<dbReference type="AlphaFoldDB" id="A0A0G1WEN6"/>
<keyword evidence="2 6" id="KW-0808">Transferase</keyword>
<reference evidence="8 9" key="1">
    <citation type="journal article" date="2015" name="Nature">
        <title>rRNA introns, odd ribosomes, and small enigmatic genomes across a large radiation of phyla.</title>
        <authorList>
            <person name="Brown C.T."/>
            <person name="Hug L.A."/>
            <person name="Thomas B.C."/>
            <person name="Sharon I."/>
            <person name="Castelle C.J."/>
            <person name="Singh A."/>
            <person name="Wilkins M.J."/>
            <person name="Williams K.H."/>
            <person name="Banfield J.F."/>
        </authorList>
    </citation>
    <scope>NUCLEOTIDE SEQUENCE [LARGE SCALE GENOMIC DNA]</scope>
</reference>
<keyword evidence="4 6" id="KW-1133">Transmembrane helix</keyword>
<feature type="transmembrane region" description="Helical" evidence="6">
    <location>
        <begin position="222"/>
        <end position="241"/>
    </location>
</feature>
<feature type="transmembrane region" description="Helical" evidence="6">
    <location>
        <begin position="253"/>
        <end position="278"/>
    </location>
</feature>
<dbReference type="PANTHER" id="PTHR22926">
    <property type="entry name" value="PHOSPHO-N-ACETYLMURAMOYL-PENTAPEPTIDE-TRANSFERASE"/>
    <property type="match status" value="1"/>
</dbReference>
<dbReference type="GO" id="GO:0009252">
    <property type="term" value="P:peptidoglycan biosynthetic process"/>
    <property type="evidence" value="ECO:0007669"/>
    <property type="project" value="UniProtKB-UniRule"/>
</dbReference>
<dbReference type="UniPathway" id="UPA00219"/>
<sequence length="346" mass="38471">MIEAIRIVTVSIISFVVAFTLAPIILRGLRKMKAGKQIRVSNESPIFSSLHKKKEGTPTMGGITIWLTLAIVTGFLWLMEYLYDGFWGFLSFVDRGETFLPLAAFFIAALLGLFDDIMGVMRMGDKGGGFKISHKLMVYFLISVVGAWWFLFKLDWRLIHVPFLGNFDIGIWYVPIFMFIIVASAFSGDITDGLDGLWGGISLFIYIALGIIAFALGRFELAAMIGVILGAILAFLWFNIYPARFFMGDTGAMALGITMGVITMLTNTIFLLPIFAIVPALESLSVIAQTISKKLTGHKIFLSTPIHHHFEALGWPESLITMRFWIVSIMGVGLALVLFFLDRVVL</sequence>
<gene>
    <name evidence="6" type="primary">mraY</name>
    <name evidence="8" type="ORF">UY19_C0024G0008</name>
</gene>
<keyword evidence="5 6" id="KW-0472">Membrane</keyword>
<keyword evidence="6" id="KW-0131">Cell cycle</keyword>
<dbReference type="CDD" id="cd06852">
    <property type="entry name" value="GT_MraY"/>
    <property type="match status" value="1"/>
</dbReference>
<keyword evidence="6" id="KW-0961">Cell wall biogenesis/degradation</keyword>
<dbReference type="InterPro" id="IPR000715">
    <property type="entry name" value="Glycosyl_transferase_4"/>
</dbReference>
<dbReference type="PATRIC" id="fig|1619005.3.peg.1076"/>
<feature type="transmembrane region" description="Helical" evidence="6">
    <location>
        <begin position="60"/>
        <end position="79"/>
    </location>
</feature>
<feature type="transmembrane region" description="Helical" evidence="6">
    <location>
        <begin position="197"/>
        <end position="216"/>
    </location>
</feature>
<dbReference type="EC" id="2.7.8.13" evidence="6"/>
<name>A0A0G1WEN6_9BACT</name>
<dbReference type="EMBL" id="LCPB01000024">
    <property type="protein sequence ID" value="KKU88788.1"/>
    <property type="molecule type" value="Genomic_DNA"/>
</dbReference>
<organism evidence="8 9">
    <name type="scientific">Candidatus Wolfebacteria bacterium GW2011_GWA2_47_9b</name>
    <dbReference type="NCBI Taxonomy" id="1619005"/>
    <lineage>
        <taxon>Bacteria</taxon>
        <taxon>Candidatus Wolfeibacteriota</taxon>
    </lineage>
</organism>
<evidence type="ECO:0000256" key="7">
    <source>
        <dbReference type="PIRSR" id="PIRSR600715-1"/>
    </source>
</evidence>
<dbReference type="GO" id="GO:0051992">
    <property type="term" value="F:UDP-N-acetylmuramoyl-L-alanyl-D-glutamyl-meso-2,6-diaminopimelyl-D-alanyl-D-alanine:undecaprenyl-phosphate transferase activity"/>
    <property type="evidence" value="ECO:0007669"/>
    <property type="project" value="RHEA"/>
</dbReference>
<evidence type="ECO:0000256" key="1">
    <source>
        <dbReference type="ARBA" id="ARBA00004141"/>
    </source>
</evidence>
<dbReference type="InterPro" id="IPR003524">
    <property type="entry name" value="PNAcMuramoyl-5peptid_Trfase"/>
</dbReference>
<comment type="function">
    <text evidence="6">Catalyzes the initial step of the lipid cycle reactions in the biosynthesis of the cell wall peptidoglycan: transfers peptidoglycan precursor phospho-MurNAc-pentapeptide from UDP-MurNAc-pentapeptide onto the lipid carrier undecaprenyl phosphate, yielding undecaprenyl-pyrophosphoryl-MurNAc-pentapeptide, known as lipid I.</text>
</comment>
<dbReference type="GO" id="GO:0046872">
    <property type="term" value="F:metal ion binding"/>
    <property type="evidence" value="ECO:0007669"/>
    <property type="project" value="UniProtKB-KW"/>
</dbReference>
<feature type="transmembrane region" description="Helical" evidence="6">
    <location>
        <begin position="6"/>
        <end position="26"/>
    </location>
</feature>
<keyword evidence="6" id="KW-0573">Peptidoglycan synthesis</keyword>
<feature type="transmembrane region" description="Helical" evidence="6">
    <location>
        <begin position="132"/>
        <end position="151"/>
    </location>
</feature>
<feature type="transmembrane region" description="Helical" evidence="6">
    <location>
        <begin position="99"/>
        <end position="120"/>
    </location>
</feature>
<dbReference type="GO" id="GO:0051301">
    <property type="term" value="P:cell division"/>
    <property type="evidence" value="ECO:0007669"/>
    <property type="project" value="UniProtKB-KW"/>
</dbReference>
<keyword evidence="6" id="KW-0133">Cell shape</keyword>
<feature type="binding site" evidence="7">
    <location>
        <position position="249"/>
    </location>
    <ligand>
        <name>Mg(2+)</name>
        <dbReference type="ChEBI" id="CHEBI:18420"/>
    </ligand>
</feature>
<evidence type="ECO:0000313" key="9">
    <source>
        <dbReference type="Proteomes" id="UP000033882"/>
    </source>
</evidence>
<dbReference type="GO" id="GO:0071555">
    <property type="term" value="P:cell wall organization"/>
    <property type="evidence" value="ECO:0007669"/>
    <property type="project" value="UniProtKB-KW"/>
</dbReference>
<dbReference type="PANTHER" id="PTHR22926:SF5">
    <property type="entry name" value="PHOSPHO-N-ACETYLMURAMOYL-PENTAPEPTIDE-TRANSFERASE HOMOLOG"/>
    <property type="match status" value="1"/>
</dbReference>